<evidence type="ECO:0000313" key="3">
    <source>
        <dbReference type="EMBL" id="VVD04954.1"/>
    </source>
</evidence>
<feature type="domain" description="C2H2-type" evidence="2">
    <location>
        <begin position="3"/>
        <end position="26"/>
    </location>
</feature>
<dbReference type="EMBL" id="FZQP02006915">
    <property type="protein sequence ID" value="VVD04954.1"/>
    <property type="molecule type" value="Genomic_DNA"/>
</dbReference>
<feature type="region of interest" description="Disordered" evidence="1">
    <location>
        <begin position="312"/>
        <end position="346"/>
    </location>
</feature>
<accession>A0A5E4R4N3</accession>
<evidence type="ECO:0000256" key="1">
    <source>
        <dbReference type="SAM" id="MobiDB-lite"/>
    </source>
</evidence>
<dbReference type="SMART" id="SM00355">
    <property type="entry name" value="ZnF_C2H2"/>
    <property type="match status" value="2"/>
</dbReference>
<dbReference type="InterPro" id="IPR013087">
    <property type="entry name" value="Znf_C2H2_type"/>
</dbReference>
<sequence>MSFSCSQCSFTAQFESALTMHHQLYHEPHIDRSFKTRSNILPNTLPRISRRPADSSKEKDLRLPARTSSATLLFEKLRARIRRSKALFAHHEESGDECNDIMGHSGVTSNSTRELTSTFSSVNGIKESLKEVFSCHLCSFDADRITALDRHLLNDHKISLDKLLKLVMAKTKDGLMDDVPIQRNGVRQPYYRSVDMNTEGGEFIIETLTPQIKILKHASVNTDLKYTDIPDLNDDCKLMTHEIEKLIDMPKDKCDKNTLLAKMQTLNEYMCKFANSSNTLKNVLNKELVQKKSLNRSNESFISFGLGDQTPRSWKQTNSEGVVRIPRKTSQKRNSKSKLSAESFYF</sequence>
<keyword evidence="4" id="KW-1185">Reference proteome</keyword>
<organism evidence="3 4">
    <name type="scientific">Leptidea sinapis</name>
    <dbReference type="NCBI Taxonomy" id="189913"/>
    <lineage>
        <taxon>Eukaryota</taxon>
        <taxon>Metazoa</taxon>
        <taxon>Ecdysozoa</taxon>
        <taxon>Arthropoda</taxon>
        <taxon>Hexapoda</taxon>
        <taxon>Insecta</taxon>
        <taxon>Pterygota</taxon>
        <taxon>Neoptera</taxon>
        <taxon>Endopterygota</taxon>
        <taxon>Lepidoptera</taxon>
        <taxon>Glossata</taxon>
        <taxon>Ditrysia</taxon>
        <taxon>Papilionoidea</taxon>
        <taxon>Pieridae</taxon>
        <taxon>Dismorphiinae</taxon>
        <taxon>Leptidea</taxon>
    </lineage>
</organism>
<evidence type="ECO:0000259" key="2">
    <source>
        <dbReference type="SMART" id="SM00355"/>
    </source>
</evidence>
<name>A0A5E4R4N3_9NEOP</name>
<reference evidence="3 4" key="1">
    <citation type="submission" date="2017-07" db="EMBL/GenBank/DDBJ databases">
        <authorList>
            <person name="Talla V."/>
            <person name="Backstrom N."/>
        </authorList>
    </citation>
    <scope>NUCLEOTIDE SEQUENCE [LARGE SCALE GENOMIC DNA]</scope>
</reference>
<feature type="domain" description="C2H2-type" evidence="2">
    <location>
        <begin position="133"/>
        <end position="156"/>
    </location>
</feature>
<dbReference type="Proteomes" id="UP000324832">
    <property type="component" value="Unassembled WGS sequence"/>
</dbReference>
<proteinExistence type="predicted"/>
<protein>
    <recommendedName>
        <fullName evidence="2">C2H2-type domain-containing protein</fullName>
    </recommendedName>
</protein>
<evidence type="ECO:0000313" key="4">
    <source>
        <dbReference type="Proteomes" id="UP000324832"/>
    </source>
</evidence>
<feature type="compositionally biased region" description="Basic residues" evidence="1">
    <location>
        <begin position="325"/>
        <end position="336"/>
    </location>
</feature>
<dbReference type="AlphaFoldDB" id="A0A5E4R4N3"/>
<gene>
    <name evidence="3" type="ORF">LSINAPIS_LOCUS14600</name>
</gene>